<dbReference type="EMBL" id="KQ030827">
    <property type="protein sequence ID" value="KJZ68719.1"/>
    <property type="molecule type" value="Genomic_DNA"/>
</dbReference>
<evidence type="ECO:0000313" key="2">
    <source>
        <dbReference type="EMBL" id="KJZ68719.1"/>
    </source>
</evidence>
<proteinExistence type="predicted"/>
<organism evidence="2 3">
    <name type="scientific">Hirsutella minnesotensis 3608</name>
    <dbReference type="NCBI Taxonomy" id="1043627"/>
    <lineage>
        <taxon>Eukaryota</taxon>
        <taxon>Fungi</taxon>
        <taxon>Dikarya</taxon>
        <taxon>Ascomycota</taxon>
        <taxon>Pezizomycotina</taxon>
        <taxon>Sordariomycetes</taxon>
        <taxon>Hypocreomycetidae</taxon>
        <taxon>Hypocreales</taxon>
        <taxon>Ophiocordycipitaceae</taxon>
        <taxon>Hirsutella</taxon>
    </lineage>
</organism>
<dbReference type="PANTHER" id="PTHR35174:SF4">
    <property type="entry name" value="BLL7163 PROTEIN"/>
    <property type="match status" value="1"/>
</dbReference>
<evidence type="ECO:0000313" key="3">
    <source>
        <dbReference type="Proteomes" id="UP000054481"/>
    </source>
</evidence>
<dbReference type="SUPFAM" id="SSF54909">
    <property type="entry name" value="Dimeric alpha+beta barrel"/>
    <property type="match status" value="1"/>
</dbReference>
<reference evidence="2 3" key="1">
    <citation type="journal article" date="2014" name="Genome Biol. Evol.">
        <title>Comparative genomics and transcriptomics analyses reveal divergent lifestyle features of nematode endoparasitic fungus Hirsutella minnesotensis.</title>
        <authorList>
            <person name="Lai Y."/>
            <person name="Liu K."/>
            <person name="Zhang X."/>
            <person name="Zhang X."/>
            <person name="Li K."/>
            <person name="Wang N."/>
            <person name="Shu C."/>
            <person name="Wu Y."/>
            <person name="Wang C."/>
            <person name="Bushley K.E."/>
            <person name="Xiang M."/>
            <person name="Liu X."/>
        </authorList>
    </citation>
    <scope>NUCLEOTIDE SEQUENCE [LARGE SCALE GENOMIC DNA]</scope>
    <source>
        <strain evidence="2 3">3608</strain>
    </source>
</reference>
<name>A0A0F8A0P2_9HYPO</name>
<dbReference type="Pfam" id="PF03795">
    <property type="entry name" value="YCII"/>
    <property type="match status" value="1"/>
</dbReference>
<dbReference type="Proteomes" id="UP000054481">
    <property type="component" value="Unassembled WGS sequence"/>
</dbReference>
<accession>A0A0F8A0P2</accession>
<dbReference type="Gene3D" id="3.30.70.1060">
    <property type="entry name" value="Dimeric alpha+beta barrel"/>
    <property type="match status" value="1"/>
</dbReference>
<sequence>MPRFMFLIKADPTAESVEAQAQFPAQIFETMTRFNEEMAHAGILLAAEGFTPTAVDGYRIRYNPGGAEPHVTKGPFDVAKEDHVCGFWLVQTKDADEALSWAKKVPFPQGEIVVRRVSECSELGDAFSADLREREGKLRVKLGENRKAAGM</sequence>
<dbReference type="InterPro" id="IPR005545">
    <property type="entry name" value="YCII"/>
</dbReference>
<gene>
    <name evidence="2" type="ORF">HIM_11897</name>
</gene>
<dbReference type="PANTHER" id="PTHR35174">
    <property type="entry name" value="BLL7171 PROTEIN-RELATED"/>
    <property type="match status" value="1"/>
</dbReference>
<evidence type="ECO:0000259" key="1">
    <source>
        <dbReference type="Pfam" id="PF03795"/>
    </source>
</evidence>
<protein>
    <recommendedName>
        <fullName evidence="1">YCII-related domain-containing protein</fullName>
    </recommendedName>
</protein>
<keyword evidence="3" id="KW-1185">Reference proteome</keyword>
<dbReference type="OrthoDB" id="3933054at2759"/>
<feature type="domain" description="YCII-related" evidence="1">
    <location>
        <begin position="3"/>
        <end position="119"/>
    </location>
</feature>
<dbReference type="InterPro" id="IPR011008">
    <property type="entry name" value="Dimeric_a/b-barrel"/>
</dbReference>
<dbReference type="AlphaFoldDB" id="A0A0F8A0P2"/>